<feature type="domain" description="Phytase-like" evidence="1">
    <location>
        <begin position="56"/>
        <end position="353"/>
    </location>
</feature>
<evidence type="ECO:0000313" key="2">
    <source>
        <dbReference type="EMBL" id="NGZ89810.1"/>
    </source>
</evidence>
<name>A0A967DYH2_9FLAO</name>
<gene>
    <name evidence="2" type="ORF">G7034_06035</name>
</gene>
<comment type="caution">
    <text evidence="2">The sequence shown here is derived from an EMBL/GenBank/DDBJ whole genome shotgun (WGS) entry which is preliminary data.</text>
</comment>
<dbReference type="RefSeq" id="WP_166400072.1">
    <property type="nucleotide sequence ID" value="NZ_JAANAS010000043.1"/>
</dbReference>
<proteinExistence type="predicted"/>
<dbReference type="Pfam" id="PF13449">
    <property type="entry name" value="Phytase-like"/>
    <property type="match status" value="1"/>
</dbReference>
<reference evidence="2" key="1">
    <citation type="submission" date="2020-03" db="EMBL/GenBank/DDBJ databases">
        <title>Psychroflexus Maritimus sp. nov., isolate from marine sediment.</title>
        <authorList>
            <person name="Zhong Y.-L."/>
        </authorList>
    </citation>
    <scope>NUCLEOTIDE SEQUENCE</scope>
    <source>
        <strain evidence="2">C1</strain>
    </source>
</reference>
<keyword evidence="3" id="KW-1185">Reference proteome</keyword>
<dbReference type="Proteomes" id="UP000643701">
    <property type="component" value="Unassembled WGS sequence"/>
</dbReference>
<protein>
    <submittedName>
        <fullName evidence="2">Esterase-like activity of phytase family protein</fullName>
    </submittedName>
</protein>
<sequence length="371" mass="42379">MTYLSIKFNSKYFLLIAFLFLLSSCSVTKKSKNPSLKFNFLDEYVIPAETYFNDEEIGGLSGVDYVDGKLFLVDDRSSKPIIYEADLQVNNQQIDSLVFMRSFNLKKTDRGFQSIALDLESIRYKKGNFWLTSEGYITGEKNPSIFQIDDQGKFLSEVELPSYFQVGGENQPRNNGVFEALSVDLQDSNLIWTATELPLKEDGKTPILWNRFTPVRFSQFNITTGQIEKEFAYSLDRVVKWPLLPFVINGVTEILAYQNNRFLVLERAFSAGRGEKSSRVKLFLADLSEADSSLGLEVLNKKLQLAEKELVLDFKKIRKQLPSKIIDNIEGMCFGPKLTNGNRSLLLISDNNFNSFGDQITQLIWLEMIED</sequence>
<organism evidence="2 3">
    <name type="scientific">Psychroflexus maritimus</name>
    <dbReference type="NCBI Taxonomy" id="2714865"/>
    <lineage>
        <taxon>Bacteria</taxon>
        <taxon>Pseudomonadati</taxon>
        <taxon>Bacteroidota</taxon>
        <taxon>Flavobacteriia</taxon>
        <taxon>Flavobacteriales</taxon>
        <taxon>Flavobacteriaceae</taxon>
        <taxon>Psychroflexus</taxon>
    </lineage>
</organism>
<evidence type="ECO:0000313" key="3">
    <source>
        <dbReference type="Proteomes" id="UP000643701"/>
    </source>
</evidence>
<accession>A0A967DYH2</accession>
<dbReference type="InterPro" id="IPR027372">
    <property type="entry name" value="Phytase-like_dom"/>
</dbReference>
<dbReference type="AlphaFoldDB" id="A0A967DYH2"/>
<dbReference type="EMBL" id="JAANAS010000043">
    <property type="protein sequence ID" value="NGZ89810.1"/>
    <property type="molecule type" value="Genomic_DNA"/>
</dbReference>
<dbReference type="PANTHER" id="PTHR37957">
    <property type="entry name" value="BLR7070 PROTEIN"/>
    <property type="match status" value="1"/>
</dbReference>
<evidence type="ECO:0000259" key="1">
    <source>
        <dbReference type="Pfam" id="PF13449"/>
    </source>
</evidence>
<dbReference type="PANTHER" id="PTHR37957:SF1">
    <property type="entry name" value="PHYTASE-LIKE DOMAIN-CONTAINING PROTEIN"/>
    <property type="match status" value="1"/>
</dbReference>
<dbReference type="PROSITE" id="PS51257">
    <property type="entry name" value="PROKAR_LIPOPROTEIN"/>
    <property type="match status" value="1"/>
</dbReference>